<sequence>MFALAKPIIQNLQDTEQSYLLEIRKGNKSAFKLVFDTYYADLSRYAFSMLKRQEEAEDLVQQVFVNFWEKREQTIISGSLKSYLFRSVHNQSLNLIKHEKVKASYVQHSQFFDIKYQSDVEETLEGKELETQIAAAIETLPKQCQKIFVMNRMESLKYKEIAEQLDISIKTVENQIGKALKILRSSLAPYLVSLLLICLGL</sequence>
<name>A0A2Z4GH66_9BACT</name>
<dbReference type="InterPro" id="IPR013249">
    <property type="entry name" value="RNA_pol_sigma70_r4_t2"/>
</dbReference>
<dbReference type="InterPro" id="IPR039425">
    <property type="entry name" value="RNA_pol_sigma-70-like"/>
</dbReference>
<dbReference type="InterPro" id="IPR036388">
    <property type="entry name" value="WH-like_DNA-bd_sf"/>
</dbReference>
<dbReference type="GO" id="GO:0016987">
    <property type="term" value="F:sigma factor activity"/>
    <property type="evidence" value="ECO:0007669"/>
    <property type="project" value="UniProtKB-KW"/>
</dbReference>
<dbReference type="Pfam" id="PF08281">
    <property type="entry name" value="Sigma70_r4_2"/>
    <property type="match status" value="1"/>
</dbReference>
<keyword evidence="4" id="KW-0804">Transcription</keyword>
<evidence type="ECO:0000259" key="6">
    <source>
        <dbReference type="Pfam" id="PF08281"/>
    </source>
</evidence>
<evidence type="ECO:0000256" key="3">
    <source>
        <dbReference type="ARBA" id="ARBA00023082"/>
    </source>
</evidence>
<dbReference type="SUPFAM" id="SSF88946">
    <property type="entry name" value="Sigma2 domain of RNA polymerase sigma factors"/>
    <property type="match status" value="1"/>
</dbReference>
<dbReference type="PANTHER" id="PTHR43133">
    <property type="entry name" value="RNA POLYMERASE ECF-TYPE SIGMA FACTO"/>
    <property type="match status" value="1"/>
</dbReference>
<evidence type="ECO:0000313" key="7">
    <source>
        <dbReference type="EMBL" id="AWW00542.1"/>
    </source>
</evidence>
<dbReference type="InterPro" id="IPR014327">
    <property type="entry name" value="RNA_pol_sigma70_bacteroid"/>
</dbReference>
<evidence type="ECO:0000313" key="8">
    <source>
        <dbReference type="Proteomes" id="UP000249873"/>
    </source>
</evidence>
<evidence type="ECO:0000256" key="2">
    <source>
        <dbReference type="ARBA" id="ARBA00023015"/>
    </source>
</evidence>
<dbReference type="EMBL" id="CP029480">
    <property type="protein sequence ID" value="AWW00542.1"/>
    <property type="molecule type" value="Genomic_DNA"/>
</dbReference>
<dbReference type="GO" id="GO:0003677">
    <property type="term" value="F:DNA binding"/>
    <property type="evidence" value="ECO:0007669"/>
    <property type="project" value="InterPro"/>
</dbReference>
<organism evidence="7 8">
    <name type="scientific">Arcticibacterium luteifluviistationis</name>
    <dbReference type="NCBI Taxonomy" id="1784714"/>
    <lineage>
        <taxon>Bacteria</taxon>
        <taxon>Pseudomonadati</taxon>
        <taxon>Bacteroidota</taxon>
        <taxon>Cytophagia</taxon>
        <taxon>Cytophagales</taxon>
        <taxon>Leadbetterellaceae</taxon>
        <taxon>Arcticibacterium</taxon>
    </lineage>
</organism>
<evidence type="ECO:0000256" key="1">
    <source>
        <dbReference type="ARBA" id="ARBA00010641"/>
    </source>
</evidence>
<gene>
    <name evidence="7" type="ORF">DJ013_21085</name>
</gene>
<dbReference type="Gene3D" id="1.10.1740.10">
    <property type="match status" value="1"/>
</dbReference>
<dbReference type="NCBIfam" id="TIGR02985">
    <property type="entry name" value="Sig70_bacteroi1"/>
    <property type="match status" value="1"/>
</dbReference>
<dbReference type="GO" id="GO:0006352">
    <property type="term" value="P:DNA-templated transcription initiation"/>
    <property type="evidence" value="ECO:0007669"/>
    <property type="project" value="InterPro"/>
</dbReference>
<protein>
    <submittedName>
        <fullName evidence="7">RNA polymerase sigma-70 factor</fullName>
    </submittedName>
</protein>
<dbReference type="InterPro" id="IPR013325">
    <property type="entry name" value="RNA_pol_sigma_r2"/>
</dbReference>
<dbReference type="InterPro" id="IPR007627">
    <property type="entry name" value="RNA_pol_sigma70_r2"/>
</dbReference>
<dbReference type="KEGG" id="als:DJ013_21085"/>
<keyword evidence="8" id="KW-1185">Reference proteome</keyword>
<proteinExistence type="inferred from homology"/>
<dbReference type="Pfam" id="PF04542">
    <property type="entry name" value="Sigma70_r2"/>
    <property type="match status" value="1"/>
</dbReference>
<keyword evidence="3" id="KW-0731">Sigma factor</keyword>
<accession>A0A2Z4GH66</accession>
<evidence type="ECO:0000259" key="5">
    <source>
        <dbReference type="Pfam" id="PF04542"/>
    </source>
</evidence>
<dbReference type="Gene3D" id="1.10.10.10">
    <property type="entry name" value="Winged helix-like DNA-binding domain superfamily/Winged helix DNA-binding domain"/>
    <property type="match status" value="1"/>
</dbReference>
<dbReference type="PANTHER" id="PTHR43133:SF46">
    <property type="entry name" value="RNA POLYMERASE SIGMA-70 FACTOR ECF SUBFAMILY"/>
    <property type="match status" value="1"/>
</dbReference>
<evidence type="ECO:0000256" key="4">
    <source>
        <dbReference type="ARBA" id="ARBA00023163"/>
    </source>
</evidence>
<reference evidence="7 8" key="1">
    <citation type="submission" date="2018-05" db="EMBL/GenBank/DDBJ databases">
        <title>Complete genome sequence of Arcticibacterium luteifluviistationis SM1504T, a cytophagaceae bacterium isolated from Arctic surface seawater.</title>
        <authorList>
            <person name="Li Y."/>
            <person name="Qin Q.-L."/>
        </authorList>
    </citation>
    <scope>NUCLEOTIDE SEQUENCE [LARGE SCALE GENOMIC DNA]</scope>
    <source>
        <strain evidence="7 8">SM1504</strain>
    </source>
</reference>
<keyword evidence="2" id="KW-0805">Transcription regulation</keyword>
<dbReference type="InterPro" id="IPR014284">
    <property type="entry name" value="RNA_pol_sigma-70_dom"/>
</dbReference>
<dbReference type="Proteomes" id="UP000249873">
    <property type="component" value="Chromosome"/>
</dbReference>
<dbReference type="NCBIfam" id="TIGR02937">
    <property type="entry name" value="sigma70-ECF"/>
    <property type="match status" value="1"/>
</dbReference>
<comment type="similarity">
    <text evidence="1">Belongs to the sigma-70 factor family. ECF subfamily.</text>
</comment>
<dbReference type="OrthoDB" id="1524077at2"/>
<dbReference type="RefSeq" id="WP_111373908.1">
    <property type="nucleotide sequence ID" value="NZ_CP029480.1"/>
</dbReference>
<dbReference type="AlphaFoldDB" id="A0A2Z4GH66"/>
<dbReference type="SUPFAM" id="SSF88659">
    <property type="entry name" value="Sigma3 and sigma4 domains of RNA polymerase sigma factors"/>
    <property type="match status" value="1"/>
</dbReference>
<feature type="domain" description="RNA polymerase sigma-70 region 2" evidence="5">
    <location>
        <begin position="35"/>
        <end position="99"/>
    </location>
</feature>
<feature type="domain" description="RNA polymerase sigma factor 70 region 4 type 2" evidence="6">
    <location>
        <begin position="132"/>
        <end position="182"/>
    </location>
</feature>
<dbReference type="InterPro" id="IPR013324">
    <property type="entry name" value="RNA_pol_sigma_r3/r4-like"/>
</dbReference>